<name>A0A0V1AQ10_TRISP</name>
<comment type="caution">
    <text evidence="1">The sequence shown here is derived from an EMBL/GenBank/DDBJ whole genome shotgun (WGS) entry which is preliminary data.</text>
</comment>
<accession>A0A0V1AQ10</accession>
<evidence type="ECO:0000313" key="2">
    <source>
        <dbReference type="Proteomes" id="UP000054776"/>
    </source>
</evidence>
<dbReference type="AlphaFoldDB" id="A0A0V1AQ10"/>
<proteinExistence type="predicted"/>
<organism evidence="1 2">
    <name type="scientific">Trichinella spiralis</name>
    <name type="common">Trichina worm</name>
    <dbReference type="NCBI Taxonomy" id="6334"/>
    <lineage>
        <taxon>Eukaryota</taxon>
        <taxon>Metazoa</taxon>
        <taxon>Ecdysozoa</taxon>
        <taxon>Nematoda</taxon>
        <taxon>Enoplea</taxon>
        <taxon>Dorylaimia</taxon>
        <taxon>Trichinellida</taxon>
        <taxon>Trichinellidae</taxon>
        <taxon>Trichinella</taxon>
    </lineage>
</organism>
<dbReference type="InParanoid" id="A0A0V1AQ10"/>
<keyword evidence="2" id="KW-1185">Reference proteome</keyword>
<reference evidence="1 2" key="1">
    <citation type="submission" date="2015-01" db="EMBL/GenBank/DDBJ databases">
        <title>Evolution of Trichinella species and genotypes.</title>
        <authorList>
            <person name="Korhonen P.K."/>
            <person name="Edoardo P."/>
            <person name="Giuseppe L.R."/>
            <person name="Gasser R.B."/>
        </authorList>
    </citation>
    <scope>NUCLEOTIDE SEQUENCE [LARGE SCALE GENOMIC DNA]</scope>
    <source>
        <strain evidence="1">ISS3</strain>
    </source>
</reference>
<protein>
    <submittedName>
        <fullName evidence="1">Uncharacterized protein</fullName>
    </submittedName>
</protein>
<gene>
    <name evidence="1" type="ORF">T01_2960</name>
</gene>
<sequence length="101" mass="12028">MIDEKDYIETYRVNEHLLYNTDKKVVLEMQSTKVNHHGHLRQRSRSLCRVIYGFQDCMITRYHFKNTSSCFGTLLIISILFYELVHDLCTISDNVLEEFCC</sequence>
<dbReference type="EMBL" id="JYDH01000315">
    <property type="protein sequence ID" value="KRY26888.1"/>
    <property type="molecule type" value="Genomic_DNA"/>
</dbReference>
<dbReference type="Proteomes" id="UP000054776">
    <property type="component" value="Unassembled WGS sequence"/>
</dbReference>
<evidence type="ECO:0000313" key="1">
    <source>
        <dbReference type="EMBL" id="KRY26888.1"/>
    </source>
</evidence>